<dbReference type="Proteomes" id="UP000318801">
    <property type="component" value="Unassembled WGS sequence"/>
</dbReference>
<evidence type="ECO:0000256" key="1">
    <source>
        <dbReference type="SAM" id="MobiDB-lite"/>
    </source>
</evidence>
<name>A0A506UEE8_9HYPH</name>
<comment type="caution">
    <text evidence="2">The sequence shown here is derived from an EMBL/GenBank/DDBJ whole genome shotgun (WGS) entry which is preliminary data.</text>
</comment>
<proteinExistence type="predicted"/>
<feature type="region of interest" description="Disordered" evidence="1">
    <location>
        <begin position="130"/>
        <end position="161"/>
    </location>
</feature>
<sequence>MAPVPVTARTPIEIKAPLVTVSPRDFREDGNTIDLQTVSTVNDQRCALSLDKDGKLQVHLAQHSWLVGAGNDAKTNDRTVRMAAFGHDGPDFDRLWTAENGEIRGRLTNGQTVAVSLDVEVSGRVALSLPVPASTPQSSSGGANGQDAAQTSSNPAAPASDKSELIGTMWLEPCHAPEDPLEPQVRIGGSLGSLKCDGNGQIKFTLTKDKGQVQTETVPFLKNEVPNTLTTCGGLLRVVSTDSKNNTHIRYFNPEATELSKLFTDKNDRKPLYSAQANINHFRSKARLQSRKLDKGLSWGRFGSAIAVADTARHGGASVAEKYRQGDHAKAVVRTARIGADVLGVRGIAKGWQHTVKTRSSASIPVDDEIKTIKDFYNRPNIRSQFGNSASAVTALRPPEADNIKAKLADHALDQELSALDGEIGQCADMAKTAYLDGAKFKKFVGGQAGWAQRVKNVCDQTASRLDVLLGQLHTGGKQGQSAASTVDEGHLQSLVDGLKKSSEALGAGIKKGNINDPAISLVLPRLALGAANANRLCDRLYGNENTWDDLPAQKEQRAAFPDLSAAHDNSILGRNALQAQTKAVETLVEQLSDQNSRFTKDISSVIGPRSASAPQVANDDKSSEAIGTGSSLSGASASERSEASEASEATGVIEKTSHIKAMPVLDQIANHMQGVSKGTSLSLGIGSTAGFSVTFGKGNFPGGVGGCAVGASKNNELCLTRKADDMIEISLVNKDGLSAKLFAGTGETLEEFGPSIGVGPLSGSVLPADISVSYNYSKTLARGLAFNVKAEELGDKLQQFMELFTGRGKDNSEESGVGAHSDNAKLAPEVQYSHKEKHEHKVGVKVNADIRTTVGEEISGDDSRYGAFVAGRRAIGVEAEAGYRWRGERNFNYGPEKSNTATKERGGFIEGKVYDEKKFIWSNSLEVGEDIKLVLPITLAHDEETLPVPTTMAVGCEIGAKAMLRTGQTLDNANTLDSKIEAMEARQAKQNSAEGAGELATLKQRKDLMAGILSQVEKLETRAQQADGKAIMRGATLEEVKQQAMMVVEALDKGKHEIGVAGLGKEVGSIVLASQNYTKIERELKDRLGPPPQGNPSTSMEALTGKLGQFRDYAKDKTYNFTLRDAAQRLAEWPKAGDKQLKPTLKRIADSSDGMTRGERFNKQSVVATEAVYRLPLSQVLELAETLNAALTIANSEGASNADGSVSDPKEKGMSGILKKSRKILSGQQGKDRDRYQLVEVRFSGNSVLSGRQAGLFSTLSLGGAKKNRSLVQRQPLGSLRFEYPDDQSHIPSAIYDHTKGALQVNRFGGMPDRKAIQE</sequence>
<evidence type="ECO:0000313" key="3">
    <source>
        <dbReference type="Proteomes" id="UP000318801"/>
    </source>
</evidence>
<feature type="compositionally biased region" description="Low complexity" evidence="1">
    <location>
        <begin position="628"/>
        <end position="652"/>
    </location>
</feature>
<feature type="region of interest" description="Disordered" evidence="1">
    <location>
        <begin position="604"/>
        <end position="653"/>
    </location>
</feature>
<protein>
    <submittedName>
        <fullName evidence="2">Uncharacterized protein</fullName>
    </submittedName>
</protein>
<gene>
    <name evidence="2" type="ORF">FJU08_12395</name>
</gene>
<evidence type="ECO:0000313" key="2">
    <source>
        <dbReference type="EMBL" id="TPW30117.1"/>
    </source>
</evidence>
<dbReference type="EMBL" id="VHLG01000007">
    <property type="protein sequence ID" value="TPW30117.1"/>
    <property type="molecule type" value="Genomic_DNA"/>
</dbReference>
<reference evidence="2 3" key="1">
    <citation type="submission" date="2019-06" db="EMBL/GenBank/DDBJ databases">
        <authorList>
            <person name="Li M."/>
        </authorList>
    </citation>
    <scope>NUCLEOTIDE SEQUENCE [LARGE SCALE GENOMIC DNA]</scope>
    <source>
        <strain evidence="2 3">BGMRC2036</strain>
    </source>
</reference>
<accession>A0A506UEE8</accession>
<keyword evidence="3" id="KW-1185">Reference proteome</keyword>
<organism evidence="2 3">
    <name type="scientific">Martelella alba</name>
    <dbReference type="NCBI Taxonomy" id="2590451"/>
    <lineage>
        <taxon>Bacteria</taxon>
        <taxon>Pseudomonadati</taxon>
        <taxon>Pseudomonadota</taxon>
        <taxon>Alphaproteobacteria</taxon>
        <taxon>Hyphomicrobiales</taxon>
        <taxon>Aurantimonadaceae</taxon>
        <taxon>Martelella</taxon>
    </lineage>
</organism>
<dbReference type="RefSeq" id="WP_141149326.1">
    <property type="nucleotide sequence ID" value="NZ_VHLG01000007.1"/>
</dbReference>
<feature type="compositionally biased region" description="Polar residues" evidence="1">
    <location>
        <begin position="134"/>
        <end position="155"/>
    </location>
</feature>